<feature type="compositionally biased region" description="Basic and acidic residues" evidence="5">
    <location>
        <begin position="160"/>
        <end position="196"/>
    </location>
</feature>
<gene>
    <name evidence="7" type="ORF">CGZ91_05475</name>
    <name evidence="6" type="ORF">CGZ92_09880</name>
</gene>
<keyword evidence="2" id="KW-0812">Transmembrane</keyword>
<feature type="region of interest" description="Disordered" evidence="5">
    <location>
        <begin position="155"/>
        <end position="196"/>
    </location>
</feature>
<proteinExistence type="predicted"/>
<protein>
    <submittedName>
        <fullName evidence="6">DoxX family protein</fullName>
    </submittedName>
</protein>
<organism evidence="6 9">
    <name type="scientific">Parenemella sanctibonifatiensis</name>
    <dbReference type="NCBI Taxonomy" id="2016505"/>
    <lineage>
        <taxon>Bacteria</taxon>
        <taxon>Bacillati</taxon>
        <taxon>Actinomycetota</taxon>
        <taxon>Actinomycetes</taxon>
        <taxon>Propionibacteriales</taxon>
        <taxon>Propionibacteriaceae</taxon>
        <taxon>Parenemella</taxon>
    </lineage>
</organism>
<evidence type="ECO:0000313" key="7">
    <source>
        <dbReference type="EMBL" id="OYN90932.1"/>
    </source>
</evidence>
<evidence type="ECO:0000256" key="1">
    <source>
        <dbReference type="ARBA" id="ARBA00004141"/>
    </source>
</evidence>
<accession>A0A255EN94</accession>
<dbReference type="Proteomes" id="UP000216300">
    <property type="component" value="Unassembled WGS sequence"/>
</dbReference>
<accession>A0A255EAV3</accession>
<evidence type="ECO:0000256" key="4">
    <source>
        <dbReference type="ARBA" id="ARBA00023136"/>
    </source>
</evidence>
<dbReference type="RefSeq" id="WP_094451192.1">
    <property type="nucleotide sequence ID" value="NZ_NMVI01000018.1"/>
</dbReference>
<dbReference type="InterPro" id="IPR032808">
    <property type="entry name" value="DoxX"/>
</dbReference>
<evidence type="ECO:0000313" key="8">
    <source>
        <dbReference type="Proteomes" id="UP000216300"/>
    </source>
</evidence>
<keyword evidence="4" id="KW-0472">Membrane</keyword>
<reference evidence="8 9" key="1">
    <citation type="submission" date="2017-07" db="EMBL/GenBank/DDBJ databases">
        <title>Draft whole genome sequences of clinical Proprionibacteriaceae strains.</title>
        <authorList>
            <person name="Bernier A.-M."/>
            <person name="Bernard K."/>
            <person name="Domingo M.-C."/>
        </authorList>
    </citation>
    <scope>NUCLEOTIDE SEQUENCE [LARGE SCALE GENOMIC DNA]</scope>
    <source>
        <strain evidence="7 8">NML 150081</strain>
        <strain evidence="6 9">NML 160184</strain>
    </source>
</reference>
<name>A0A255EAV3_9ACTN</name>
<dbReference type="GO" id="GO:0016020">
    <property type="term" value="C:membrane"/>
    <property type="evidence" value="ECO:0007669"/>
    <property type="project" value="UniProtKB-SubCell"/>
</dbReference>
<comment type="subcellular location">
    <subcellularLocation>
        <location evidence="1">Membrane</location>
        <topology evidence="1">Multi-pass membrane protein</topology>
    </subcellularLocation>
</comment>
<evidence type="ECO:0000313" key="9">
    <source>
        <dbReference type="Proteomes" id="UP000216533"/>
    </source>
</evidence>
<keyword evidence="8" id="KW-1185">Reference proteome</keyword>
<evidence type="ECO:0000313" key="6">
    <source>
        <dbReference type="EMBL" id="OYN86625.1"/>
    </source>
</evidence>
<comment type="caution">
    <text evidence="6">The sequence shown here is derived from an EMBL/GenBank/DDBJ whole genome shotgun (WGS) entry which is preliminary data.</text>
</comment>
<evidence type="ECO:0000256" key="2">
    <source>
        <dbReference type="ARBA" id="ARBA00022692"/>
    </source>
</evidence>
<dbReference type="Pfam" id="PF07681">
    <property type="entry name" value="DoxX"/>
    <property type="match status" value="1"/>
</dbReference>
<dbReference type="EMBL" id="NMVI01000018">
    <property type="protein sequence ID" value="OYN86625.1"/>
    <property type="molecule type" value="Genomic_DNA"/>
</dbReference>
<evidence type="ECO:0000256" key="5">
    <source>
        <dbReference type="SAM" id="MobiDB-lite"/>
    </source>
</evidence>
<evidence type="ECO:0000256" key="3">
    <source>
        <dbReference type="ARBA" id="ARBA00022989"/>
    </source>
</evidence>
<dbReference type="AlphaFoldDB" id="A0A255EAV3"/>
<keyword evidence="3" id="KW-1133">Transmembrane helix</keyword>
<dbReference type="Proteomes" id="UP000216533">
    <property type="component" value="Unassembled WGS sequence"/>
</dbReference>
<dbReference type="EMBL" id="NMVJ01000006">
    <property type="protein sequence ID" value="OYN90932.1"/>
    <property type="molecule type" value="Genomic_DNA"/>
</dbReference>
<sequence>MSLLHTAGRWMLAAHFVYQGINAVKDPSSLAPDAEPLTDMAVPLAKRVAPAQFTGYIPERADTWVRISGAAQVVGGAALATGIGRRFGATVLSVVQLAHVAAVNPLTGTTTEEKAANRGHFLRNLSLLGATVLASQDTQGKPGLAWRADHTTKQLGLKAEQSRKDISRKAEKARKNLEKKASKAAKKAEKQAKKLA</sequence>
<dbReference type="OrthoDB" id="329282at2"/>